<dbReference type="Pfam" id="PF00497">
    <property type="entry name" value="SBP_bac_3"/>
    <property type="match status" value="1"/>
</dbReference>
<gene>
    <name evidence="3" type="primary">mltF_37</name>
    <name evidence="3" type="ORF">SDC9_118003</name>
</gene>
<dbReference type="InterPro" id="IPR001638">
    <property type="entry name" value="Solute-binding_3/MltF_N"/>
</dbReference>
<feature type="domain" description="Solute-binding protein family 3/N-terminal" evidence="2">
    <location>
        <begin position="103"/>
        <end position="275"/>
    </location>
</feature>
<evidence type="ECO:0000256" key="1">
    <source>
        <dbReference type="ARBA" id="ARBA00022729"/>
    </source>
</evidence>
<evidence type="ECO:0000313" key="3">
    <source>
        <dbReference type="EMBL" id="MPM71040.1"/>
    </source>
</evidence>
<dbReference type="PANTHER" id="PTHR35936:SF34">
    <property type="entry name" value="ABC TRANSPORTER EXTRACELLULAR-BINDING PROTEIN YCKB-RELATED"/>
    <property type="match status" value="1"/>
</dbReference>
<dbReference type="EMBL" id="VSSQ01023863">
    <property type="protein sequence ID" value="MPM71040.1"/>
    <property type="molecule type" value="Genomic_DNA"/>
</dbReference>
<reference evidence="3" key="1">
    <citation type="submission" date="2019-08" db="EMBL/GenBank/DDBJ databases">
        <authorList>
            <person name="Kucharzyk K."/>
            <person name="Murdoch R.W."/>
            <person name="Higgins S."/>
            <person name="Loffler F."/>
        </authorList>
    </citation>
    <scope>NUCLEOTIDE SEQUENCE</scope>
</reference>
<evidence type="ECO:0000259" key="2">
    <source>
        <dbReference type="SMART" id="SM00062"/>
    </source>
</evidence>
<accession>A0A645BZU3</accession>
<keyword evidence="1" id="KW-0732">Signal</keyword>
<organism evidence="3">
    <name type="scientific">bioreactor metagenome</name>
    <dbReference type="NCBI Taxonomy" id="1076179"/>
    <lineage>
        <taxon>unclassified sequences</taxon>
        <taxon>metagenomes</taxon>
        <taxon>ecological metagenomes</taxon>
    </lineage>
</organism>
<dbReference type="Gene3D" id="3.40.190.10">
    <property type="entry name" value="Periplasmic binding protein-like II"/>
    <property type="match status" value="4"/>
</dbReference>
<protein>
    <submittedName>
        <fullName evidence="3">Membrane-bound lytic murein transglycosylase F</fullName>
    </submittedName>
</protein>
<comment type="caution">
    <text evidence="3">The sequence shown here is derived from an EMBL/GenBank/DDBJ whole genome shotgun (WGS) entry which is preliminary data.</text>
</comment>
<dbReference type="SUPFAM" id="SSF53850">
    <property type="entry name" value="Periplasmic binding protein-like II"/>
    <property type="match status" value="2"/>
</dbReference>
<proteinExistence type="predicted"/>
<dbReference type="SMART" id="SM00062">
    <property type="entry name" value="PBPb"/>
    <property type="match status" value="1"/>
</dbReference>
<dbReference type="PANTHER" id="PTHR35936">
    <property type="entry name" value="MEMBRANE-BOUND LYTIC MUREIN TRANSGLYCOSYLASE F"/>
    <property type="match status" value="1"/>
</dbReference>
<dbReference type="AlphaFoldDB" id="A0A645BZU3"/>
<sequence length="275" mass="30108">MLILAAAMLTCVLSACGDNSQKFVILDENFGEEEYAIGFRKGENALAEKVQEILDGLYTDGTAKNIAVKWFGSDVILKGNDFASKGEANSPDDSLTYITGKGTFVLGFDKEYPPMGFVDDKTGEYTGFDIDLAKALCAKWGVELKLQPVDWETKELELSSKNIDCIWSGMSVRDDRKEIFTMSKPYLANAQVILVGKDSGITKKADLAGKKVGTQAGSAALDEINTDANKELKDSFAGLQEYSTFYEAYLDLQAGRIDAIIGDKTFLEYIIANQK</sequence>
<name>A0A645BZU3_9ZZZZ</name>